<evidence type="ECO:0000256" key="1">
    <source>
        <dbReference type="ARBA" id="ARBA00009995"/>
    </source>
</evidence>
<dbReference type="SUPFAM" id="SSF53756">
    <property type="entry name" value="UDP-Glycosyltransferase/glycogen phosphorylase"/>
    <property type="match status" value="1"/>
</dbReference>
<dbReference type="Proteomes" id="UP000245207">
    <property type="component" value="Unassembled WGS sequence"/>
</dbReference>
<gene>
    <name evidence="4" type="ORF">CTI12_AA596980</name>
</gene>
<dbReference type="PANTHER" id="PTHR11926:SF870">
    <property type="entry name" value="UDP-GLYCOSYLTRANSFERASE 75B1"/>
    <property type="match status" value="1"/>
</dbReference>
<evidence type="ECO:0000313" key="4">
    <source>
        <dbReference type="EMBL" id="PWA36737.1"/>
    </source>
</evidence>
<dbReference type="GO" id="GO:0080043">
    <property type="term" value="F:quercetin 3-O-glucosyltransferase activity"/>
    <property type="evidence" value="ECO:0007669"/>
    <property type="project" value="TreeGrafter"/>
</dbReference>
<dbReference type="OrthoDB" id="5835829at2759"/>
<protein>
    <submittedName>
        <fullName evidence="4">UDP-glucuronosyl/UDP-glucosyltransferase</fullName>
    </submittedName>
</protein>
<sequence>MTPNHKILIVAYPGQGHVNPALRLASRLLKFDVDVSFATSLSVIQRMDKDKIPHCLTLAPFSDGHDNGKQPNTTLLQFVTDFETNGVCAVAEIISSAAAAGKPFSHLVYTIVIPWAARVANAQGLKSALLWCQTATILDIYYYYFNGYQSLISSNNDNPKFRINLPGLPPLMMADLPLFLLSSSPKEHDFLLEIVKDHLDVLKLGPRILVNTFNELEIESIRAIEKLELFPIGPLIPESSMGSEFFEKIEHDYIKWLDTKPENSVIYVSFGTLASLSMDQQEEISNGLLESGRPFLWVIRDTDQAGRLSKIEELKEQGMIVDWCSQVEVLSHQSIGCSVMHCGWNSTIEALAAGVPVVAFPQWSDQAMNAKMIEDVWKTGVRMRKREVDGVVEGKEIDRCVEMVIENEEMKRNAKKWKGSAREALNDSESNLQSFPQRRVKLEGDKHNWGCNYSFCSINEVICTAPK</sequence>
<proteinExistence type="inferred from homology"/>
<dbReference type="EMBL" id="PKPP01017739">
    <property type="protein sequence ID" value="PWA36737.1"/>
    <property type="molecule type" value="Genomic_DNA"/>
</dbReference>
<name>A0A2U1KIY6_ARTAN</name>
<comment type="caution">
    <text evidence="4">The sequence shown here is derived from an EMBL/GenBank/DDBJ whole genome shotgun (WGS) entry which is preliminary data.</text>
</comment>
<accession>A0A2U1KIY6</accession>
<dbReference type="CDD" id="cd03784">
    <property type="entry name" value="GT1_Gtf-like"/>
    <property type="match status" value="1"/>
</dbReference>
<dbReference type="Pfam" id="PF00201">
    <property type="entry name" value="UDPGT"/>
    <property type="match status" value="1"/>
</dbReference>
<organism evidence="4 5">
    <name type="scientific">Artemisia annua</name>
    <name type="common">Sweet wormwood</name>
    <dbReference type="NCBI Taxonomy" id="35608"/>
    <lineage>
        <taxon>Eukaryota</taxon>
        <taxon>Viridiplantae</taxon>
        <taxon>Streptophyta</taxon>
        <taxon>Embryophyta</taxon>
        <taxon>Tracheophyta</taxon>
        <taxon>Spermatophyta</taxon>
        <taxon>Magnoliopsida</taxon>
        <taxon>eudicotyledons</taxon>
        <taxon>Gunneridae</taxon>
        <taxon>Pentapetalae</taxon>
        <taxon>asterids</taxon>
        <taxon>campanulids</taxon>
        <taxon>Asterales</taxon>
        <taxon>Asteraceae</taxon>
        <taxon>Asteroideae</taxon>
        <taxon>Anthemideae</taxon>
        <taxon>Artemisiinae</taxon>
        <taxon>Artemisia</taxon>
    </lineage>
</organism>
<dbReference type="FunFam" id="3.40.50.2000:FF:000019">
    <property type="entry name" value="Glycosyltransferase"/>
    <property type="match status" value="1"/>
</dbReference>
<dbReference type="PANTHER" id="PTHR11926">
    <property type="entry name" value="GLUCOSYL/GLUCURONOSYL TRANSFERASES"/>
    <property type="match status" value="1"/>
</dbReference>
<evidence type="ECO:0000313" key="5">
    <source>
        <dbReference type="Proteomes" id="UP000245207"/>
    </source>
</evidence>
<comment type="similarity">
    <text evidence="1">Belongs to the UDP-glycosyltransferase family.</text>
</comment>
<evidence type="ECO:0000256" key="2">
    <source>
        <dbReference type="ARBA" id="ARBA00022676"/>
    </source>
</evidence>
<reference evidence="4 5" key="1">
    <citation type="journal article" date="2018" name="Mol. Plant">
        <title>The genome of Artemisia annua provides insight into the evolution of Asteraceae family and artemisinin biosynthesis.</title>
        <authorList>
            <person name="Shen Q."/>
            <person name="Zhang L."/>
            <person name="Liao Z."/>
            <person name="Wang S."/>
            <person name="Yan T."/>
            <person name="Shi P."/>
            <person name="Liu M."/>
            <person name="Fu X."/>
            <person name="Pan Q."/>
            <person name="Wang Y."/>
            <person name="Lv Z."/>
            <person name="Lu X."/>
            <person name="Zhang F."/>
            <person name="Jiang W."/>
            <person name="Ma Y."/>
            <person name="Chen M."/>
            <person name="Hao X."/>
            <person name="Li L."/>
            <person name="Tang Y."/>
            <person name="Lv G."/>
            <person name="Zhou Y."/>
            <person name="Sun X."/>
            <person name="Brodelius P.E."/>
            <person name="Rose J.K.C."/>
            <person name="Tang K."/>
        </authorList>
    </citation>
    <scope>NUCLEOTIDE SEQUENCE [LARGE SCALE GENOMIC DNA]</scope>
    <source>
        <strain evidence="5">cv. Huhao1</strain>
        <tissue evidence="4">Leaf</tissue>
    </source>
</reference>
<dbReference type="AlphaFoldDB" id="A0A2U1KIY6"/>
<keyword evidence="5" id="KW-1185">Reference proteome</keyword>
<keyword evidence="2" id="KW-0328">Glycosyltransferase</keyword>
<dbReference type="Gene3D" id="3.40.50.2000">
    <property type="entry name" value="Glycogen Phosphorylase B"/>
    <property type="match status" value="2"/>
</dbReference>
<dbReference type="InterPro" id="IPR002213">
    <property type="entry name" value="UDP_glucos_trans"/>
</dbReference>
<evidence type="ECO:0000256" key="3">
    <source>
        <dbReference type="ARBA" id="ARBA00022679"/>
    </source>
</evidence>
<dbReference type="STRING" id="35608.A0A2U1KIY6"/>
<dbReference type="GO" id="GO:0080044">
    <property type="term" value="F:quercetin 7-O-glucosyltransferase activity"/>
    <property type="evidence" value="ECO:0007669"/>
    <property type="project" value="TreeGrafter"/>
</dbReference>
<keyword evidence="3 4" id="KW-0808">Transferase</keyword>